<organism evidence="1">
    <name type="scientific">marine sediment metagenome</name>
    <dbReference type="NCBI Taxonomy" id="412755"/>
    <lineage>
        <taxon>unclassified sequences</taxon>
        <taxon>metagenomes</taxon>
        <taxon>ecological metagenomes</taxon>
    </lineage>
</organism>
<proteinExistence type="predicted"/>
<sequence length="79" mass="9049">MNITIATATFPQVLNFADYHDIDCFANDLNKVFDVKIRCAEVGFCGHYWGVFYIGRKPAKVVIDDLLDKAGFEPMWDEE</sequence>
<protein>
    <submittedName>
        <fullName evidence="1">Uncharacterized protein</fullName>
    </submittedName>
</protein>
<evidence type="ECO:0000313" key="1">
    <source>
        <dbReference type="EMBL" id="KKL77283.1"/>
    </source>
</evidence>
<accession>A0A0F9ET49</accession>
<gene>
    <name evidence="1" type="ORF">LCGC14_2036480</name>
</gene>
<name>A0A0F9ET49_9ZZZZ</name>
<comment type="caution">
    <text evidence="1">The sequence shown here is derived from an EMBL/GenBank/DDBJ whole genome shotgun (WGS) entry which is preliminary data.</text>
</comment>
<dbReference type="EMBL" id="LAZR01023797">
    <property type="protein sequence ID" value="KKL77283.1"/>
    <property type="molecule type" value="Genomic_DNA"/>
</dbReference>
<reference evidence="1" key="1">
    <citation type="journal article" date="2015" name="Nature">
        <title>Complex archaea that bridge the gap between prokaryotes and eukaryotes.</title>
        <authorList>
            <person name="Spang A."/>
            <person name="Saw J.H."/>
            <person name="Jorgensen S.L."/>
            <person name="Zaremba-Niedzwiedzka K."/>
            <person name="Martijn J."/>
            <person name="Lind A.E."/>
            <person name="van Eijk R."/>
            <person name="Schleper C."/>
            <person name="Guy L."/>
            <person name="Ettema T.J."/>
        </authorList>
    </citation>
    <scope>NUCLEOTIDE SEQUENCE</scope>
</reference>
<dbReference type="AlphaFoldDB" id="A0A0F9ET49"/>